<evidence type="ECO:0000313" key="7">
    <source>
        <dbReference type="Proteomes" id="UP001629214"/>
    </source>
</evidence>
<name>A0ABW8Z528_9BURK</name>
<dbReference type="NCBIfam" id="TIGR02550">
    <property type="entry name" value="flagell_flgL"/>
    <property type="match status" value="1"/>
</dbReference>
<dbReference type="InterPro" id="IPR001029">
    <property type="entry name" value="Flagellin_N"/>
</dbReference>
<keyword evidence="4" id="KW-0975">Bacterial flagellum</keyword>
<evidence type="ECO:0000256" key="1">
    <source>
        <dbReference type="ARBA" id="ARBA00004365"/>
    </source>
</evidence>
<dbReference type="InterPro" id="IPR001492">
    <property type="entry name" value="Flagellin"/>
</dbReference>
<evidence type="ECO:0000256" key="2">
    <source>
        <dbReference type="ARBA" id="ARBA00004613"/>
    </source>
</evidence>
<organism evidence="6 7">
    <name type="scientific">Herbaspirillum rhizosphaerae</name>
    <dbReference type="NCBI Taxonomy" id="346179"/>
    <lineage>
        <taxon>Bacteria</taxon>
        <taxon>Pseudomonadati</taxon>
        <taxon>Pseudomonadota</taxon>
        <taxon>Betaproteobacteria</taxon>
        <taxon>Burkholderiales</taxon>
        <taxon>Oxalobacteraceae</taxon>
        <taxon>Herbaspirillum</taxon>
    </lineage>
</organism>
<evidence type="ECO:0000313" key="6">
    <source>
        <dbReference type="EMBL" id="MFL9877443.1"/>
    </source>
</evidence>
<dbReference type="PANTHER" id="PTHR42792:SF1">
    <property type="entry name" value="FLAGELLAR HOOK-ASSOCIATED PROTEIN 3"/>
    <property type="match status" value="1"/>
</dbReference>
<feature type="domain" description="Flagellin N-terminal" evidence="5">
    <location>
        <begin position="3"/>
        <end position="139"/>
    </location>
</feature>
<comment type="similarity">
    <text evidence="3">Belongs to the bacterial flagellin family.</text>
</comment>
<keyword evidence="6" id="KW-0966">Cell projection</keyword>
<dbReference type="PANTHER" id="PTHR42792">
    <property type="entry name" value="FLAGELLIN"/>
    <property type="match status" value="1"/>
</dbReference>
<evidence type="ECO:0000256" key="4">
    <source>
        <dbReference type="ARBA" id="ARBA00023143"/>
    </source>
</evidence>
<dbReference type="InterPro" id="IPR013384">
    <property type="entry name" value="Flagell_FlgL"/>
</dbReference>
<comment type="caution">
    <text evidence="6">The sequence shown here is derived from an EMBL/GenBank/DDBJ whole genome shotgun (WGS) entry which is preliminary data.</text>
</comment>
<dbReference type="Proteomes" id="UP001629214">
    <property type="component" value="Unassembled WGS sequence"/>
</dbReference>
<sequence>MRISTSMLYQLSNTELTSMQSSILKLNQQVTANQKVLNPSDDAVASARALDLSQTQALNAQYATNRQNANSSLDQVNGVLGSVTDMLTKLKSNGIAAGNATYTNAERSNLASELQGNLKEMLGFANSTDGQGNYLFAGFKSTTQPFSADPTTGNIVYNGDQGALSLQVDSSRQMEISASGTSIFQGGGQDIFQTMQSMIALLAVPVTEAANKADADAANAYVYPAGSGQTPILAYKNAQAALDAAQPTDPNYATLLSTAAAAKLTSDAANAARTPVTGSQEALTRGLNKLGATIDKEINNVGSVTASVGARQKELDNLDAAGLVKNESYTQTANDLLGRNPSDLADSISALSLQSTYLQAAQKSFVTTSSLSLLNYLK</sequence>
<dbReference type="SUPFAM" id="SSF64518">
    <property type="entry name" value="Phase 1 flagellin"/>
    <property type="match status" value="1"/>
</dbReference>
<gene>
    <name evidence="6" type="primary">flgL</name>
    <name evidence="6" type="ORF">PQR63_03565</name>
</gene>
<dbReference type="EMBL" id="JAQQFR010000002">
    <property type="protein sequence ID" value="MFL9877443.1"/>
    <property type="molecule type" value="Genomic_DNA"/>
</dbReference>
<accession>A0ABW8Z528</accession>
<keyword evidence="6" id="KW-0969">Cilium</keyword>
<reference evidence="6 7" key="1">
    <citation type="journal article" date="2024" name="Chem. Sci.">
        <title>Discovery of megapolipeptins by genome mining of a Burkholderiales bacteria collection.</title>
        <authorList>
            <person name="Paulo B.S."/>
            <person name="Recchia M.J.J."/>
            <person name="Lee S."/>
            <person name="Fergusson C.H."/>
            <person name="Romanowski S.B."/>
            <person name="Hernandez A."/>
            <person name="Krull N."/>
            <person name="Liu D.Y."/>
            <person name="Cavanagh H."/>
            <person name="Bos A."/>
            <person name="Gray C.A."/>
            <person name="Murphy B.T."/>
            <person name="Linington R.G."/>
            <person name="Eustaquio A.S."/>
        </authorList>
    </citation>
    <scope>NUCLEOTIDE SEQUENCE [LARGE SCALE GENOMIC DNA]</scope>
    <source>
        <strain evidence="6 7">RL21-008-BIB-B</strain>
    </source>
</reference>
<protein>
    <submittedName>
        <fullName evidence="6">Flagellar hook-associated protein FlgL</fullName>
    </submittedName>
</protein>
<evidence type="ECO:0000256" key="3">
    <source>
        <dbReference type="ARBA" id="ARBA00005709"/>
    </source>
</evidence>
<comment type="subcellular location">
    <subcellularLocation>
        <location evidence="1">Bacterial flagellum</location>
    </subcellularLocation>
    <subcellularLocation>
        <location evidence="2">Secreted</location>
    </subcellularLocation>
</comment>
<proteinExistence type="inferred from homology"/>
<evidence type="ECO:0000259" key="5">
    <source>
        <dbReference type="Pfam" id="PF00669"/>
    </source>
</evidence>
<keyword evidence="6" id="KW-0282">Flagellum</keyword>
<dbReference type="RefSeq" id="WP_408165701.1">
    <property type="nucleotide sequence ID" value="NZ_JAQQFR010000002.1"/>
</dbReference>
<dbReference type="Gene3D" id="1.20.1330.10">
    <property type="entry name" value="f41 fragment of flagellin, N-terminal domain"/>
    <property type="match status" value="1"/>
</dbReference>
<keyword evidence="7" id="KW-1185">Reference proteome</keyword>
<dbReference type="Pfam" id="PF00669">
    <property type="entry name" value="Flagellin_N"/>
    <property type="match status" value="1"/>
</dbReference>